<gene>
    <name evidence="3" type="ORF">GGH94_005157</name>
</gene>
<evidence type="ECO:0000256" key="1">
    <source>
        <dbReference type="SAM" id="MobiDB-lite"/>
    </source>
</evidence>
<evidence type="ECO:0000313" key="4">
    <source>
        <dbReference type="Proteomes" id="UP001140074"/>
    </source>
</evidence>
<comment type="caution">
    <text evidence="3">The sequence shown here is derived from an EMBL/GenBank/DDBJ whole genome shotgun (WGS) entry which is preliminary data.</text>
</comment>
<keyword evidence="2" id="KW-1133">Transmembrane helix</keyword>
<feature type="region of interest" description="Disordered" evidence="1">
    <location>
        <begin position="113"/>
        <end position="132"/>
    </location>
</feature>
<proteinExistence type="predicted"/>
<keyword evidence="2" id="KW-0812">Transmembrane</keyword>
<organism evidence="3 4">
    <name type="scientific">Coemansia aciculifera</name>
    <dbReference type="NCBI Taxonomy" id="417176"/>
    <lineage>
        <taxon>Eukaryota</taxon>
        <taxon>Fungi</taxon>
        <taxon>Fungi incertae sedis</taxon>
        <taxon>Zoopagomycota</taxon>
        <taxon>Kickxellomycotina</taxon>
        <taxon>Kickxellomycetes</taxon>
        <taxon>Kickxellales</taxon>
        <taxon>Kickxellaceae</taxon>
        <taxon>Coemansia</taxon>
    </lineage>
</organism>
<feature type="transmembrane region" description="Helical" evidence="2">
    <location>
        <begin position="66"/>
        <end position="87"/>
    </location>
</feature>
<dbReference type="AlphaFoldDB" id="A0A9W8IM10"/>
<evidence type="ECO:0000256" key="2">
    <source>
        <dbReference type="SAM" id="Phobius"/>
    </source>
</evidence>
<keyword evidence="2" id="KW-0472">Membrane</keyword>
<evidence type="ECO:0000313" key="3">
    <source>
        <dbReference type="EMBL" id="KAJ2861024.1"/>
    </source>
</evidence>
<reference evidence="3" key="1">
    <citation type="submission" date="2022-07" db="EMBL/GenBank/DDBJ databases">
        <title>Phylogenomic reconstructions and comparative analyses of Kickxellomycotina fungi.</title>
        <authorList>
            <person name="Reynolds N.K."/>
            <person name="Stajich J.E."/>
            <person name="Barry K."/>
            <person name="Grigoriev I.V."/>
            <person name="Crous P."/>
            <person name="Smith M.E."/>
        </authorList>
    </citation>
    <scope>NUCLEOTIDE SEQUENCE</scope>
    <source>
        <strain evidence="3">RSA 476</strain>
    </source>
</reference>
<protein>
    <submittedName>
        <fullName evidence="3">Uncharacterized protein</fullName>
    </submittedName>
</protein>
<accession>A0A9W8IM10</accession>
<sequence length="340" mass="36396">MSSLPFDETYTSSTSTSVSVLPTCPPATLTCNDGEILVLSVSSSSCSWSCDIDPHYQKPTDNKRPVIGGSLGAMVLVLFVLLGILLFTQLKKRRRERATYLKDTADLASELSSVPLMQPPSPGSLSEVERLDSGIGGQGHSRVFAWGTSRERKTHSAFFATPTMPSPGEAGTELSMDIVDRPPESDPSLAATNGSTPYRQEKTADAYPLLSYFSGRLDPAPTTFQTVTLDQAPANLGRPPLIPFPPTSQAKFARLQRTPTMSGYALEPPESQLMRSYAAARSSGDAAIAAARESAIAAPPAMAFDPFNAVPSIRSSPYSEEARSLISRRASDRTGKSLTE</sequence>
<name>A0A9W8IM10_9FUNG</name>
<dbReference type="Proteomes" id="UP001140074">
    <property type="component" value="Unassembled WGS sequence"/>
</dbReference>
<keyword evidence="4" id="KW-1185">Reference proteome</keyword>
<dbReference type="EMBL" id="JANBUY010000251">
    <property type="protein sequence ID" value="KAJ2861024.1"/>
    <property type="molecule type" value="Genomic_DNA"/>
</dbReference>
<feature type="compositionally biased region" description="Basic and acidic residues" evidence="1">
    <location>
        <begin position="329"/>
        <end position="340"/>
    </location>
</feature>
<feature type="region of interest" description="Disordered" evidence="1">
    <location>
        <begin position="313"/>
        <end position="340"/>
    </location>
</feature>